<feature type="binding site" evidence="4">
    <location>
        <position position="172"/>
    </location>
    <ligand>
        <name>Mg(2+)</name>
        <dbReference type="ChEBI" id="CHEBI:18420"/>
    </ligand>
</feature>
<sequence>MQKRIKGIIFDLDGIITDTAKFHYEAWKQIIAPYGMKLTSEINEKIKGLDRKNTLLKILEVFNYQKLSVQQIDQLCFKKNELYKTLIASITPNDILPGIKPFLEESKNQKILLAIASSSKNAPIILKRLQIFDVFNYLVDPSTVKKGKPAPDIYLAAANGLKLNADECIGLEDASAGIIGLNAANIFSVGINPNDDYVRKNSRYFLESTNDLDLNKVIKAYQTSF</sequence>
<dbReference type="Gene3D" id="3.40.50.1000">
    <property type="entry name" value="HAD superfamily/HAD-like"/>
    <property type="match status" value="1"/>
</dbReference>
<feature type="binding site" evidence="4">
    <location>
        <position position="173"/>
    </location>
    <ligand>
        <name>Mg(2+)</name>
        <dbReference type="ChEBI" id="CHEBI:18420"/>
    </ligand>
</feature>
<dbReference type="InterPro" id="IPR010976">
    <property type="entry name" value="B-phosphoglucomutase_hydrolase"/>
</dbReference>
<feature type="binding site" evidence="3">
    <location>
        <position position="79"/>
    </location>
    <ligand>
        <name>substrate</name>
    </ligand>
</feature>
<dbReference type="InterPro" id="IPR010972">
    <property type="entry name" value="Beta-PGM"/>
</dbReference>
<dbReference type="EMBL" id="HG937516">
    <property type="protein sequence ID" value="CDN40271.1"/>
    <property type="molecule type" value="Genomic_DNA"/>
</dbReference>
<evidence type="ECO:0000256" key="5">
    <source>
        <dbReference type="PIRSR" id="PIRSR610972-4"/>
    </source>
</evidence>
<dbReference type="CDD" id="cd02598">
    <property type="entry name" value="HAD_BPGM"/>
    <property type="match status" value="1"/>
</dbReference>
<organism evidence="6 7">
    <name type="scientific">Mycoplasma amphoriforme A39</name>
    <dbReference type="NCBI Taxonomy" id="572419"/>
    <lineage>
        <taxon>Bacteria</taxon>
        <taxon>Bacillati</taxon>
        <taxon>Mycoplasmatota</taxon>
        <taxon>Mollicutes</taxon>
        <taxon>Mycoplasmataceae</taxon>
        <taxon>Mycoplasma</taxon>
    </lineage>
</organism>
<dbReference type="InterPro" id="IPR006439">
    <property type="entry name" value="HAD-SF_hydro_IA"/>
</dbReference>
<keyword evidence="4" id="KW-0460">Magnesium</keyword>
<dbReference type="SUPFAM" id="SSF56784">
    <property type="entry name" value="HAD-like"/>
    <property type="match status" value="1"/>
</dbReference>
<dbReference type="PANTHER" id="PTHR18901">
    <property type="entry name" value="2-DEOXYGLUCOSE-6-PHOSPHATE PHOSPHATASE 2"/>
    <property type="match status" value="1"/>
</dbReference>
<dbReference type="AlphaFoldDB" id="A0A292IH71"/>
<name>A0A292IH71_9MOLU</name>
<feature type="active site" description="Nucleophile" evidence="2">
    <location>
        <position position="11"/>
    </location>
</feature>
<reference evidence="6 7" key="1">
    <citation type="journal article" date="2015" name="Clin. Infect. Dis.">
        <title>Genomic Investigations unmask Mycoplasma amphoriforme, a new respiratory pathogen.</title>
        <authorList>
            <person name="Gillespie S.H."/>
            <person name="Ling C.L."/>
            <person name="Oravcova K."/>
            <person name="Pinheiro M."/>
            <person name="Wells L."/>
            <person name="Bryant J.M."/>
            <person name="McHugh T.D."/>
            <person name="Bebear C."/>
            <person name="Webster D."/>
            <person name="Harris S.R."/>
            <person name="Seth-Smith H.M."/>
            <person name="Thomson N.R."/>
        </authorList>
    </citation>
    <scope>NUCLEOTIDE SEQUENCE [LARGE SCALE GENOMIC DNA]</scope>
    <source>
        <strain evidence="6 7">A39</strain>
    </source>
</reference>
<dbReference type="SFLD" id="SFLDS00003">
    <property type="entry name" value="Haloacid_Dehalogenase"/>
    <property type="match status" value="1"/>
</dbReference>
<feature type="binding site" evidence="4">
    <location>
        <position position="11"/>
    </location>
    <ligand>
        <name>Mg(2+)</name>
        <dbReference type="ChEBI" id="CHEBI:18420"/>
    </ligand>
</feature>
<dbReference type="InterPro" id="IPR036412">
    <property type="entry name" value="HAD-like_sf"/>
</dbReference>
<feature type="site" description="Important for catalytic activity and assists the phosphoryl transfer reaction to Asp8 by balancing charge and orienting the reacting groups" evidence="5">
    <location>
        <position position="148"/>
    </location>
</feature>
<feature type="binding site" evidence="3">
    <location>
        <position position="148"/>
    </location>
    <ligand>
        <name>substrate</name>
    </ligand>
</feature>
<evidence type="ECO:0000256" key="1">
    <source>
        <dbReference type="ARBA" id="ARBA00006171"/>
    </source>
</evidence>
<dbReference type="KEGG" id="mamp:MAMA39_01480"/>
<dbReference type="PRINTS" id="PR00413">
    <property type="entry name" value="HADHALOGNASE"/>
</dbReference>
<dbReference type="InterPro" id="IPR041492">
    <property type="entry name" value="HAD_2"/>
</dbReference>
<evidence type="ECO:0000256" key="2">
    <source>
        <dbReference type="PIRSR" id="PIRSR610972-1"/>
    </source>
</evidence>
<evidence type="ECO:0000256" key="3">
    <source>
        <dbReference type="PIRSR" id="PIRSR610972-2"/>
    </source>
</evidence>
<dbReference type="NCBIfam" id="TIGR01509">
    <property type="entry name" value="HAD-SF-IA-v3"/>
    <property type="match status" value="1"/>
</dbReference>
<evidence type="ECO:0000256" key="4">
    <source>
        <dbReference type="PIRSR" id="PIRSR610972-3"/>
    </source>
</evidence>
<feature type="binding site" evidence="3">
    <location>
        <begin position="117"/>
        <end position="121"/>
    </location>
    <ligand>
        <name>substrate</name>
    </ligand>
</feature>
<protein>
    <recommendedName>
        <fullName evidence="8">Beta-phosphoglucomutase</fullName>
    </recommendedName>
</protein>
<dbReference type="InterPro" id="IPR023214">
    <property type="entry name" value="HAD_sf"/>
</dbReference>
<dbReference type="NCBIfam" id="TIGR01990">
    <property type="entry name" value="bPGM"/>
    <property type="match status" value="1"/>
</dbReference>
<feature type="binding site" evidence="3">
    <location>
        <begin position="46"/>
        <end position="51"/>
    </location>
    <ligand>
        <name>substrate</name>
    </ligand>
</feature>
<dbReference type="PANTHER" id="PTHR18901:SF38">
    <property type="entry name" value="PSEUDOURIDINE-5'-PHOSPHATASE"/>
    <property type="match status" value="1"/>
</dbReference>
<feature type="binding site" evidence="4">
    <location>
        <position position="13"/>
    </location>
    <ligand>
        <name>Mg(2+)</name>
        <dbReference type="ChEBI" id="CHEBI:18420"/>
    </ligand>
</feature>
<dbReference type="Proteomes" id="UP000261764">
    <property type="component" value="Chromosome I"/>
</dbReference>
<dbReference type="GO" id="GO:0005975">
    <property type="term" value="P:carbohydrate metabolic process"/>
    <property type="evidence" value="ECO:0007669"/>
    <property type="project" value="InterPro"/>
</dbReference>
<gene>
    <name evidence="6" type="ORF">MAMA39_01480</name>
</gene>
<feature type="binding site" evidence="3">
    <location>
        <position position="27"/>
    </location>
    <ligand>
        <name>substrate</name>
    </ligand>
</feature>
<dbReference type="InterPro" id="IPR023198">
    <property type="entry name" value="PGP-like_dom2"/>
</dbReference>
<dbReference type="RefSeq" id="WP_343251614.1">
    <property type="nucleotide sequence ID" value="NZ_HG937516.1"/>
</dbReference>
<keyword evidence="7" id="KW-1185">Reference proteome</keyword>
<dbReference type="GO" id="GO:0008801">
    <property type="term" value="F:beta-phosphoglucomutase activity"/>
    <property type="evidence" value="ECO:0007669"/>
    <property type="project" value="InterPro"/>
</dbReference>
<dbReference type="SFLD" id="SFLDG01129">
    <property type="entry name" value="C1.5:_HAD__Beta-PGM__Phosphata"/>
    <property type="match status" value="1"/>
</dbReference>
<comment type="cofactor">
    <cofactor evidence="4">
        <name>Mg(2+)</name>
        <dbReference type="ChEBI" id="CHEBI:18420"/>
    </cofactor>
    <text evidence="4">Binds 2 magnesium ions per subunit.</text>
</comment>
<dbReference type="GO" id="GO:0000287">
    <property type="term" value="F:magnesium ion binding"/>
    <property type="evidence" value="ECO:0007669"/>
    <property type="project" value="InterPro"/>
</dbReference>
<feature type="site" description="Important for catalytic activity and assists the phosphoryl transfer reaction to Asp8 by balancing charge and orienting the reacting groups" evidence="5">
    <location>
        <position position="117"/>
    </location>
</feature>
<evidence type="ECO:0000313" key="6">
    <source>
        <dbReference type="EMBL" id="CDN40271.1"/>
    </source>
</evidence>
<dbReference type="Pfam" id="PF13419">
    <property type="entry name" value="HAD_2"/>
    <property type="match status" value="1"/>
</dbReference>
<dbReference type="SFLD" id="SFLDG01135">
    <property type="entry name" value="C1.5.6:_HAD__Beta-PGM__Phospha"/>
    <property type="match status" value="1"/>
</dbReference>
<evidence type="ECO:0008006" key="8">
    <source>
        <dbReference type="Google" id="ProtNLM"/>
    </source>
</evidence>
<evidence type="ECO:0000313" key="7">
    <source>
        <dbReference type="Proteomes" id="UP000261764"/>
    </source>
</evidence>
<feature type="active site" description="Proton donor/acceptor" evidence="2">
    <location>
        <position position="13"/>
    </location>
</feature>
<feature type="binding site" evidence="3">
    <location>
        <begin position="11"/>
        <end position="13"/>
    </location>
    <ligand>
        <name>substrate</name>
    </ligand>
</feature>
<dbReference type="NCBIfam" id="TIGR02009">
    <property type="entry name" value="PGMB-YQAB-SF"/>
    <property type="match status" value="1"/>
</dbReference>
<proteinExistence type="inferred from homology"/>
<keyword evidence="4" id="KW-0479">Metal-binding</keyword>
<dbReference type="Gene3D" id="1.10.150.240">
    <property type="entry name" value="Putative phosphatase, domain 2"/>
    <property type="match status" value="1"/>
</dbReference>
<comment type="similarity">
    <text evidence="1">Belongs to the HAD-like hydrolase superfamily. CbbY/CbbZ/Gph/YieH family.</text>
</comment>
<accession>A0A292IH71</accession>